<dbReference type="Proteomes" id="UP001172386">
    <property type="component" value="Unassembled WGS sequence"/>
</dbReference>
<evidence type="ECO:0000313" key="2">
    <source>
        <dbReference type="Proteomes" id="UP001172386"/>
    </source>
</evidence>
<dbReference type="EMBL" id="JAPDRQ010000078">
    <property type="protein sequence ID" value="KAJ9656380.1"/>
    <property type="molecule type" value="Genomic_DNA"/>
</dbReference>
<organism evidence="1 2">
    <name type="scientific">Neophaeococcomyces mojaviensis</name>
    <dbReference type="NCBI Taxonomy" id="3383035"/>
    <lineage>
        <taxon>Eukaryota</taxon>
        <taxon>Fungi</taxon>
        <taxon>Dikarya</taxon>
        <taxon>Ascomycota</taxon>
        <taxon>Pezizomycotina</taxon>
        <taxon>Eurotiomycetes</taxon>
        <taxon>Chaetothyriomycetidae</taxon>
        <taxon>Chaetothyriales</taxon>
        <taxon>Chaetothyriales incertae sedis</taxon>
        <taxon>Neophaeococcomyces</taxon>
    </lineage>
</organism>
<comment type="caution">
    <text evidence="1">The sequence shown here is derived from an EMBL/GenBank/DDBJ whole genome shotgun (WGS) entry which is preliminary data.</text>
</comment>
<name>A0ACC3A780_9EURO</name>
<reference evidence="1" key="1">
    <citation type="submission" date="2022-10" db="EMBL/GenBank/DDBJ databases">
        <title>Culturing micro-colonial fungi from biological soil crusts in the Mojave desert and describing Neophaeococcomyces mojavensis, and introducing the new genera and species Taxawa tesnikishii.</title>
        <authorList>
            <person name="Kurbessoian T."/>
            <person name="Stajich J.E."/>
        </authorList>
    </citation>
    <scope>NUCLEOTIDE SEQUENCE</scope>
    <source>
        <strain evidence="1">JES_112</strain>
    </source>
</reference>
<protein>
    <submittedName>
        <fullName evidence="1">Uncharacterized protein</fullName>
    </submittedName>
</protein>
<keyword evidence="2" id="KW-1185">Reference proteome</keyword>
<proteinExistence type="predicted"/>
<evidence type="ECO:0000313" key="1">
    <source>
        <dbReference type="EMBL" id="KAJ9656380.1"/>
    </source>
</evidence>
<gene>
    <name evidence="1" type="ORF">H2198_004958</name>
</gene>
<sequence length="592" mass="67863">MSVRDRIKAFQGDDVSKSYPSRRRSDLLSLKTDESIREPFIRSNSTADKKVGANQREQSMLQPALPPIIKLTVETPIMTEPKAEFPGTLIEVESATLELVKDAPDLKPELPQEPFKEGFKEPETGHPVEGDKDWKRVEQIEAEQQAAMDAEAAKSNYDDHDRVARMEAEQQAAIDAEAAKHGDGDGDGEWDRVAQMEAEQQAAMEAAATAEKATAKDELHEDKSSSVPGAFTEYNSYENTSNGQPAEETRAETRFDEVKANFPATAKEDKQAKPRNQPRATTREVPITRFEDLLDPVVEKEQRKSPSRNKSHESSKNRHAYVEDDRNAHEHVRQTVKEDLSHRERVLFDPLERAEKKHTRHERRTSRHHSHSERLTVDDHHSKEKTRARSPSIRLIRVNDDDDDDHHEHRTHTHRSHSRSTSKHDHDEHEHQPRSARHSTNSLWPSFSTTERKSVTESLGVRRPSHHRTHSDDRHSTHTADTSRSEISIGKLEFAEYVAGKKLDHIPHSAPRDKSPARPMGFVRSHSHTGEYSEGYTREEKLLKKPSGGDETIEHIEHDWEKEKRHRRNSSRREKEKNEPWQVKFLSGIARG</sequence>
<accession>A0ACC3A780</accession>